<evidence type="ECO:0000313" key="6">
    <source>
        <dbReference type="Proteomes" id="UP000233565"/>
    </source>
</evidence>
<feature type="region of interest" description="Disordered" evidence="1">
    <location>
        <begin position="67"/>
        <end position="87"/>
    </location>
</feature>
<evidence type="ECO:0000313" key="4">
    <source>
        <dbReference type="EMBL" id="SFA97562.1"/>
    </source>
</evidence>
<organism evidence="4 5">
    <name type="scientific">Nocardioides alpinus</name>
    <dbReference type="NCBI Taxonomy" id="748909"/>
    <lineage>
        <taxon>Bacteria</taxon>
        <taxon>Bacillati</taxon>
        <taxon>Actinomycetota</taxon>
        <taxon>Actinomycetes</taxon>
        <taxon>Propionibacteriales</taxon>
        <taxon>Nocardioidaceae</taxon>
        <taxon>Nocardioides</taxon>
    </lineage>
</organism>
<name>A0A1I0X946_9ACTN</name>
<gene>
    <name evidence="3" type="ORF">CXG46_01215</name>
    <name evidence="4" type="ORF">SAMN05192575_102237</name>
</gene>
<feature type="transmembrane region" description="Helical" evidence="2">
    <location>
        <begin position="37"/>
        <end position="59"/>
    </location>
</feature>
<evidence type="ECO:0000313" key="5">
    <source>
        <dbReference type="Proteomes" id="UP000199113"/>
    </source>
</evidence>
<keyword evidence="2" id="KW-1133">Transmembrane helix</keyword>
<dbReference type="EMBL" id="FOKC01000002">
    <property type="protein sequence ID" value="SFA97562.1"/>
    <property type="molecule type" value="Genomic_DNA"/>
</dbReference>
<dbReference type="OrthoDB" id="3788331at2"/>
<proteinExistence type="predicted"/>
<dbReference type="Proteomes" id="UP000233565">
    <property type="component" value="Unassembled WGS sequence"/>
</dbReference>
<sequence>MSVDDRLRAGLERNASSLVPAGEARLDAVRRRHRRRVLAVAGGGLVAVAATVALAFGLASGGVDRAVPPDPLPPAETSPVPPEAAGLIPDSTWRRVVTTKQAEAAGVPRSRIREDIGDDGRLPLELRLTTDTFTQSGDYGGSVWEIGDSGSVAYDERGRLVVTSARCVPCSALAVTWRIDDDRLVFTRLGPSNGPMDRVVWTGTWRRTS</sequence>
<evidence type="ECO:0000256" key="2">
    <source>
        <dbReference type="SAM" id="Phobius"/>
    </source>
</evidence>
<keyword evidence="2" id="KW-0812">Transmembrane</keyword>
<reference evidence="3 6" key="3">
    <citation type="submission" date="2017-12" db="EMBL/GenBank/DDBJ databases">
        <title>Pharmacopeia of the Arctic Ocean.</title>
        <authorList>
            <person name="Collins E."/>
            <person name="Ducluzeau A.-L."/>
        </authorList>
    </citation>
    <scope>NUCLEOTIDE SEQUENCE [LARGE SCALE GENOMIC DNA]</scope>
    <source>
        <strain evidence="3 6">DSM 23325</strain>
    </source>
</reference>
<protein>
    <submittedName>
        <fullName evidence="4">Uncharacterized protein</fullName>
    </submittedName>
</protein>
<accession>A0A1I0X946</accession>
<keyword evidence="6" id="KW-1185">Reference proteome</keyword>
<dbReference type="AlphaFoldDB" id="A0A1I0X946"/>
<feature type="compositionally biased region" description="Pro residues" evidence="1">
    <location>
        <begin position="68"/>
        <end position="82"/>
    </location>
</feature>
<evidence type="ECO:0000313" key="3">
    <source>
        <dbReference type="EMBL" id="PKH44207.1"/>
    </source>
</evidence>
<reference evidence="4" key="1">
    <citation type="submission" date="2016-10" db="EMBL/GenBank/DDBJ databases">
        <authorList>
            <person name="de Groot N.N."/>
        </authorList>
    </citation>
    <scope>NUCLEOTIDE SEQUENCE [LARGE SCALE GENOMIC DNA]</scope>
    <source>
        <strain evidence="4">CGMCC 1.10697</strain>
    </source>
</reference>
<dbReference type="STRING" id="748909.SAMN05192575_102237"/>
<dbReference type="RefSeq" id="WP_091196173.1">
    <property type="nucleotide sequence ID" value="NZ_FOKC01000002.1"/>
</dbReference>
<reference evidence="5" key="2">
    <citation type="submission" date="2016-10" db="EMBL/GenBank/DDBJ databases">
        <authorList>
            <person name="Varghese N."/>
            <person name="Submissions S."/>
        </authorList>
    </citation>
    <scope>NUCLEOTIDE SEQUENCE [LARGE SCALE GENOMIC DNA]</scope>
    <source>
        <strain evidence="5">CGMCC 1.10697</strain>
    </source>
</reference>
<evidence type="ECO:0000256" key="1">
    <source>
        <dbReference type="SAM" id="MobiDB-lite"/>
    </source>
</evidence>
<dbReference type="Proteomes" id="UP000199113">
    <property type="component" value="Unassembled WGS sequence"/>
</dbReference>
<keyword evidence="2" id="KW-0472">Membrane</keyword>
<dbReference type="EMBL" id="PJBV01000010">
    <property type="protein sequence ID" value="PKH44207.1"/>
    <property type="molecule type" value="Genomic_DNA"/>
</dbReference>